<keyword evidence="3" id="KW-0732">Signal</keyword>
<dbReference type="SUPFAM" id="SSF48208">
    <property type="entry name" value="Six-hairpin glycosidases"/>
    <property type="match status" value="1"/>
</dbReference>
<dbReference type="PANTHER" id="PTHR12143:SF44">
    <property type="entry name" value="GLYCOSYL HYDROLASE FAMILY 92 DOMAIN-CONTAINING PROTEIN"/>
    <property type="match status" value="1"/>
</dbReference>
<gene>
    <name evidence="6" type="ORF">BCR38DRAFT_370371</name>
</gene>
<organism evidence="6 7">
    <name type="scientific">Pseudomassariella vexata</name>
    <dbReference type="NCBI Taxonomy" id="1141098"/>
    <lineage>
        <taxon>Eukaryota</taxon>
        <taxon>Fungi</taxon>
        <taxon>Dikarya</taxon>
        <taxon>Ascomycota</taxon>
        <taxon>Pezizomycotina</taxon>
        <taxon>Sordariomycetes</taxon>
        <taxon>Xylariomycetidae</taxon>
        <taxon>Amphisphaeriales</taxon>
        <taxon>Pseudomassariaceae</taxon>
        <taxon>Pseudomassariella</taxon>
    </lineage>
</organism>
<keyword evidence="2" id="KW-0472">Membrane</keyword>
<evidence type="ECO:0000313" key="7">
    <source>
        <dbReference type="Proteomes" id="UP000193689"/>
    </source>
</evidence>
<dbReference type="Gene3D" id="1.20.1050.60">
    <property type="entry name" value="alpha-1,2-mannosidase"/>
    <property type="match status" value="1"/>
</dbReference>
<feature type="region of interest" description="Disordered" evidence="1">
    <location>
        <begin position="766"/>
        <end position="791"/>
    </location>
</feature>
<dbReference type="Gene3D" id="3.30.2080.10">
    <property type="entry name" value="GH92 mannosidase domain"/>
    <property type="match status" value="1"/>
</dbReference>
<dbReference type="GeneID" id="63773484"/>
<keyword evidence="2" id="KW-1133">Transmembrane helix</keyword>
<keyword evidence="6" id="KW-0378">Hydrolase</keyword>
<evidence type="ECO:0000259" key="4">
    <source>
        <dbReference type="Pfam" id="PF07971"/>
    </source>
</evidence>
<dbReference type="Pfam" id="PF17678">
    <property type="entry name" value="Glyco_hydro_92N"/>
    <property type="match status" value="1"/>
</dbReference>
<keyword evidence="7" id="KW-1185">Reference proteome</keyword>
<dbReference type="Gene3D" id="1.20.1610.10">
    <property type="entry name" value="alpha-1,2-mannosidases domains"/>
    <property type="match status" value="1"/>
</dbReference>
<dbReference type="InterPro" id="IPR014718">
    <property type="entry name" value="GH-type_carb-bd"/>
</dbReference>
<evidence type="ECO:0000313" key="6">
    <source>
        <dbReference type="EMBL" id="ORY62936.1"/>
    </source>
</evidence>
<dbReference type="GO" id="GO:0005634">
    <property type="term" value="C:nucleus"/>
    <property type="evidence" value="ECO:0007669"/>
    <property type="project" value="TreeGrafter"/>
</dbReference>
<dbReference type="Proteomes" id="UP000193689">
    <property type="component" value="Unassembled WGS sequence"/>
</dbReference>
<dbReference type="GO" id="GO:0006516">
    <property type="term" value="P:glycoprotein catabolic process"/>
    <property type="evidence" value="ECO:0007669"/>
    <property type="project" value="TreeGrafter"/>
</dbReference>
<dbReference type="OrthoDB" id="449263at2759"/>
<protein>
    <submittedName>
        <fullName evidence="6">Glycoside hydrolase family 92 protein</fullName>
    </submittedName>
</protein>
<feature type="domain" description="Glycosyl hydrolase family 92 N-terminal" evidence="5">
    <location>
        <begin position="24"/>
        <end position="273"/>
    </location>
</feature>
<sequence>MHVLFFLSGLAFLSKSHAQDLTGYVLPDTGSINGGNTFPGVSLPLGVVKLGPDLYTGSDSYSGYQPTGNFTGFSLLHESGTGGAPKYGVVSQMPVVGNIVNPLADHNDTRAAPDVTRVGYYKASLGSGTVVEMSAANRAGLYLYTFPKGTNHSASSNNIIVDVSHVLPSYRGQGLGQNYLDGAISVIESEPGTTRYTGLGSYDNGWNRSPRWTVYFCGSLDQPATFKTFVGTDKLGSTLAAYDTTSNVSSTTARLGAVFSFEATEVTSRVGVSFISAKQACRNLDDEITTDNTIASLEADAKTAWNDNVLSKITTTDTDTTNLQLLYSSLYHMSIIPTNKTGENPLWTSSEPYYDDIFTLWDLFRCTMPLFHILQPVAYEEFIRSLVDIWRNDDFLPDGRSSFFNGATQGGSNADNVLADAYVKGVRGAINWGDAFSAMVSDAETVPPNNNDARDLSSSTKEGRGALPDWLEYGYITTEYGRSVSRAVEYAANDFGLYQVAKGLGKTSDAQRYLSRSQNWRNHWNTDMSWNNFTGFLGPIAPGGSFIPQDPLSCGGCYWGDYYYQGLPIEYSFNAHHDIDHLISLCDGEDEFVRRLEVMFTPGMNPTGSATFNYTLFNPGNEPSFTTPFLFNYAGRQDLAVKYSRFVAKSYYHPTPAGLPGNSDAGAMESWVLWVMLGLYPMTGQTSFLIGSPWFRDLTIHLGGGNELHITTTGGAEESYYVQSLKVNGEDWNKAWVTWEDVFANGGTMEYILGPEPVDWATGPMPPSPASVSSYGGVGEGEDSGGDLSDKRDALGVGGATGYMALPLVVVLPMLGALALGFVCGWRWSRQWMSRIAAKSKVWTVTRWGADRKQVHVDENSLSDVEKGSNEK</sequence>
<reference evidence="6 7" key="1">
    <citation type="submission" date="2016-07" db="EMBL/GenBank/DDBJ databases">
        <title>Pervasive Adenine N6-methylation of Active Genes in Fungi.</title>
        <authorList>
            <consortium name="DOE Joint Genome Institute"/>
            <person name="Mondo S.J."/>
            <person name="Dannebaum R.O."/>
            <person name="Kuo R.C."/>
            <person name="Labutti K."/>
            <person name="Haridas S."/>
            <person name="Kuo A."/>
            <person name="Salamov A."/>
            <person name="Ahrendt S.R."/>
            <person name="Lipzen A."/>
            <person name="Sullivan W."/>
            <person name="Andreopoulos W.B."/>
            <person name="Clum A."/>
            <person name="Lindquist E."/>
            <person name="Daum C."/>
            <person name="Ramamoorthy G.K."/>
            <person name="Gryganskyi A."/>
            <person name="Culley D."/>
            <person name="Magnuson J.K."/>
            <person name="James T.Y."/>
            <person name="O'Malley M.A."/>
            <person name="Stajich J.E."/>
            <person name="Spatafora J.W."/>
            <person name="Visel A."/>
            <person name="Grigoriev I.V."/>
        </authorList>
    </citation>
    <scope>NUCLEOTIDE SEQUENCE [LARGE SCALE GENOMIC DNA]</scope>
    <source>
        <strain evidence="6 7">CBS 129021</strain>
    </source>
</reference>
<feature type="signal peptide" evidence="3">
    <location>
        <begin position="1"/>
        <end position="18"/>
    </location>
</feature>
<dbReference type="InParanoid" id="A0A1Y2DUW5"/>
<evidence type="ECO:0000259" key="5">
    <source>
        <dbReference type="Pfam" id="PF17678"/>
    </source>
</evidence>
<dbReference type="FunFam" id="3.30.2080.10:FF:000001">
    <property type="entry name" value="Alpha-1,2-mannosidase subfamily"/>
    <property type="match status" value="1"/>
</dbReference>
<dbReference type="InterPro" id="IPR012939">
    <property type="entry name" value="Glyco_hydro_92"/>
</dbReference>
<dbReference type="GO" id="GO:0005829">
    <property type="term" value="C:cytosol"/>
    <property type="evidence" value="ECO:0007669"/>
    <property type="project" value="TreeGrafter"/>
</dbReference>
<dbReference type="RefSeq" id="XP_040714593.1">
    <property type="nucleotide sequence ID" value="XM_040857272.1"/>
</dbReference>
<dbReference type="InterPro" id="IPR008928">
    <property type="entry name" value="6-hairpin_glycosidase_sf"/>
</dbReference>
<evidence type="ECO:0000256" key="2">
    <source>
        <dbReference type="SAM" id="Phobius"/>
    </source>
</evidence>
<dbReference type="FunFam" id="1.20.1050.60:FF:000002">
    <property type="entry name" value="Glycosyl hydrolase family 92"/>
    <property type="match status" value="1"/>
</dbReference>
<dbReference type="NCBIfam" id="TIGR01180">
    <property type="entry name" value="aman2_put"/>
    <property type="match status" value="1"/>
</dbReference>
<evidence type="ECO:0000256" key="3">
    <source>
        <dbReference type="SAM" id="SignalP"/>
    </source>
</evidence>
<dbReference type="Pfam" id="PF07971">
    <property type="entry name" value="Glyco_hydro_92"/>
    <property type="match status" value="1"/>
</dbReference>
<dbReference type="InterPro" id="IPR041371">
    <property type="entry name" value="GH92_N"/>
</dbReference>
<dbReference type="EMBL" id="MCFJ01000008">
    <property type="protein sequence ID" value="ORY62936.1"/>
    <property type="molecule type" value="Genomic_DNA"/>
</dbReference>
<feature type="transmembrane region" description="Helical" evidence="2">
    <location>
        <begin position="803"/>
        <end position="826"/>
    </location>
</feature>
<feature type="domain" description="Glycosyl hydrolase family 92" evidence="4">
    <location>
        <begin position="279"/>
        <end position="754"/>
    </location>
</feature>
<dbReference type="InterPro" id="IPR050883">
    <property type="entry name" value="PNGase"/>
</dbReference>
<comment type="caution">
    <text evidence="6">The sequence shown here is derived from an EMBL/GenBank/DDBJ whole genome shotgun (WGS) entry which is preliminary data.</text>
</comment>
<dbReference type="Gene3D" id="2.70.98.10">
    <property type="match status" value="1"/>
</dbReference>
<dbReference type="GO" id="GO:0005975">
    <property type="term" value="P:carbohydrate metabolic process"/>
    <property type="evidence" value="ECO:0007669"/>
    <property type="project" value="InterPro"/>
</dbReference>
<dbReference type="STRING" id="1141098.A0A1Y2DUW5"/>
<dbReference type="GO" id="GO:0000224">
    <property type="term" value="F:peptide-N4-(N-acetyl-beta-glucosaminyl)asparagine amidase activity"/>
    <property type="evidence" value="ECO:0007669"/>
    <property type="project" value="TreeGrafter"/>
</dbReference>
<proteinExistence type="predicted"/>
<dbReference type="AlphaFoldDB" id="A0A1Y2DUW5"/>
<accession>A0A1Y2DUW5</accession>
<keyword evidence="2" id="KW-0812">Transmembrane</keyword>
<dbReference type="PANTHER" id="PTHR12143">
    <property type="entry name" value="PEPTIDE N-GLYCANASE PNGASE -RELATED"/>
    <property type="match status" value="1"/>
</dbReference>
<dbReference type="GO" id="GO:0030246">
    <property type="term" value="F:carbohydrate binding"/>
    <property type="evidence" value="ECO:0007669"/>
    <property type="project" value="InterPro"/>
</dbReference>
<dbReference type="FunFam" id="2.70.98.10:FF:000028">
    <property type="entry name" value="Alpha-1,2-mannosidase family protein (AFU_orthologue AFUA_5G10520)"/>
    <property type="match status" value="1"/>
</dbReference>
<evidence type="ECO:0000256" key="1">
    <source>
        <dbReference type="SAM" id="MobiDB-lite"/>
    </source>
</evidence>
<dbReference type="InterPro" id="IPR005887">
    <property type="entry name" value="GH92_a_mannosidase_put"/>
</dbReference>
<feature type="compositionally biased region" description="Polar residues" evidence="1">
    <location>
        <begin position="447"/>
        <end position="460"/>
    </location>
</feature>
<feature type="chain" id="PRO_5012847427" evidence="3">
    <location>
        <begin position="19"/>
        <end position="872"/>
    </location>
</feature>
<name>A0A1Y2DUW5_9PEZI</name>
<feature type="region of interest" description="Disordered" evidence="1">
    <location>
        <begin position="443"/>
        <end position="462"/>
    </location>
</feature>